<protein>
    <submittedName>
        <fullName evidence="3">Uncharacterized protein</fullName>
    </submittedName>
</protein>
<evidence type="ECO:0000256" key="1">
    <source>
        <dbReference type="SAM" id="Coils"/>
    </source>
</evidence>
<sequence>MAKIKSTIQRMRSNGQQREEVPSEPINNAGSFTSVDRIPLPTPVPTNRPIVLALPATNRNGNIVFPHATPASNNKLLLFVTRALKNVTANDRYEHVQMRLEEIRRELDSAELQIPKSV</sequence>
<comment type="caution">
    <text evidence="3">The sequence shown here is derived from an EMBL/GenBank/DDBJ whole genome shotgun (WGS) entry which is preliminary data.</text>
</comment>
<gene>
    <name evidence="3" type="ORF">K2173_026805</name>
</gene>
<evidence type="ECO:0000256" key="2">
    <source>
        <dbReference type="SAM" id="MobiDB-lite"/>
    </source>
</evidence>
<dbReference type="Proteomes" id="UP001159364">
    <property type="component" value="Linkage Group LG02"/>
</dbReference>
<feature type="compositionally biased region" description="Polar residues" evidence="2">
    <location>
        <begin position="25"/>
        <end position="34"/>
    </location>
</feature>
<organism evidence="3 4">
    <name type="scientific">Erythroxylum novogranatense</name>
    <dbReference type="NCBI Taxonomy" id="1862640"/>
    <lineage>
        <taxon>Eukaryota</taxon>
        <taxon>Viridiplantae</taxon>
        <taxon>Streptophyta</taxon>
        <taxon>Embryophyta</taxon>
        <taxon>Tracheophyta</taxon>
        <taxon>Spermatophyta</taxon>
        <taxon>Magnoliopsida</taxon>
        <taxon>eudicotyledons</taxon>
        <taxon>Gunneridae</taxon>
        <taxon>Pentapetalae</taxon>
        <taxon>rosids</taxon>
        <taxon>fabids</taxon>
        <taxon>Malpighiales</taxon>
        <taxon>Erythroxylaceae</taxon>
        <taxon>Erythroxylum</taxon>
    </lineage>
</organism>
<proteinExistence type="predicted"/>
<name>A0AAV8TXL6_9ROSI</name>
<dbReference type="EMBL" id="JAIWQS010000002">
    <property type="protein sequence ID" value="KAJ8771628.1"/>
    <property type="molecule type" value="Genomic_DNA"/>
</dbReference>
<keyword evidence="1" id="KW-0175">Coiled coil</keyword>
<feature type="compositionally biased region" description="Polar residues" evidence="2">
    <location>
        <begin position="1"/>
        <end position="16"/>
    </location>
</feature>
<evidence type="ECO:0000313" key="4">
    <source>
        <dbReference type="Proteomes" id="UP001159364"/>
    </source>
</evidence>
<feature type="region of interest" description="Disordered" evidence="2">
    <location>
        <begin position="1"/>
        <end position="40"/>
    </location>
</feature>
<evidence type="ECO:0000313" key="3">
    <source>
        <dbReference type="EMBL" id="KAJ8771628.1"/>
    </source>
</evidence>
<accession>A0AAV8TXL6</accession>
<reference evidence="3 4" key="1">
    <citation type="submission" date="2021-09" db="EMBL/GenBank/DDBJ databases">
        <title>Genomic insights and catalytic innovation underlie evolution of tropane alkaloids biosynthesis.</title>
        <authorList>
            <person name="Wang Y.-J."/>
            <person name="Tian T."/>
            <person name="Huang J.-P."/>
            <person name="Huang S.-X."/>
        </authorList>
    </citation>
    <scope>NUCLEOTIDE SEQUENCE [LARGE SCALE GENOMIC DNA]</scope>
    <source>
        <strain evidence="3">KIB-2018</strain>
        <tissue evidence="3">Leaf</tissue>
    </source>
</reference>
<keyword evidence="4" id="KW-1185">Reference proteome</keyword>
<feature type="coiled-coil region" evidence="1">
    <location>
        <begin position="86"/>
        <end position="113"/>
    </location>
</feature>
<dbReference type="AlphaFoldDB" id="A0AAV8TXL6"/>